<evidence type="ECO:0000256" key="1">
    <source>
        <dbReference type="ARBA" id="ARBA00007274"/>
    </source>
</evidence>
<dbReference type="PANTHER" id="PTHR43300:SF12">
    <property type="entry name" value="CHLORAMPHENICOL ACETYLTRANSFERASE"/>
    <property type="match status" value="1"/>
</dbReference>
<keyword evidence="2" id="KW-0808">Transferase</keyword>
<dbReference type="GO" id="GO:0016746">
    <property type="term" value="F:acyltransferase activity"/>
    <property type="evidence" value="ECO:0007669"/>
    <property type="project" value="UniProtKB-KW"/>
</dbReference>
<organism evidence="4 5">
    <name type="scientific">Pseudomonas tehranensis</name>
    <dbReference type="NCBI Taxonomy" id="2745502"/>
    <lineage>
        <taxon>Bacteria</taxon>
        <taxon>Pseudomonadati</taxon>
        <taxon>Pseudomonadota</taxon>
        <taxon>Gammaproteobacteria</taxon>
        <taxon>Pseudomonadales</taxon>
        <taxon>Pseudomonadaceae</taxon>
        <taxon>Pseudomonas</taxon>
    </lineage>
</organism>
<dbReference type="InterPro" id="IPR050179">
    <property type="entry name" value="Trans_hexapeptide_repeat"/>
</dbReference>
<dbReference type="PANTHER" id="PTHR43300">
    <property type="entry name" value="ACETYLTRANSFERASE"/>
    <property type="match status" value="1"/>
</dbReference>
<comment type="similarity">
    <text evidence="1">Belongs to the transferase hexapeptide repeat family.</text>
</comment>
<dbReference type="EMBL" id="JABWQV010000010">
    <property type="protein sequence ID" value="MBC3345846.1"/>
    <property type="molecule type" value="Genomic_DNA"/>
</dbReference>
<evidence type="ECO:0000313" key="5">
    <source>
        <dbReference type="Proteomes" id="UP000617171"/>
    </source>
</evidence>
<protein>
    <submittedName>
        <fullName evidence="4">Acyltransferase</fullName>
    </submittedName>
</protein>
<keyword evidence="5" id="KW-1185">Reference proteome</keyword>
<dbReference type="Gene3D" id="2.160.10.10">
    <property type="entry name" value="Hexapeptide repeat proteins"/>
    <property type="match status" value="1"/>
</dbReference>
<dbReference type="SUPFAM" id="SSF51161">
    <property type="entry name" value="Trimeric LpxA-like enzymes"/>
    <property type="match status" value="1"/>
</dbReference>
<dbReference type="RefSeq" id="WP_186654206.1">
    <property type="nucleotide sequence ID" value="NZ_JABWQV010000010.1"/>
</dbReference>
<comment type="caution">
    <text evidence="4">The sequence shown here is derived from an EMBL/GenBank/DDBJ whole genome shotgun (WGS) entry which is preliminary data.</text>
</comment>
<dbReference type="CDD" id="cd04647">
    <property type="entry name" value="LbH_MAT_like"/>
    <property type="match status" value="1"/>
</dbReference>
<dbReference type="Proteomes" id="UP000617171">
    <property type="component" value="Unassembled WGS sequence"/>
</dbReference>
<evidence type="ECO:0000256" key="2">
    <source>
        <dbReference type="ARBA" id="ARBA00022679"/>
    </source>
</evidence>
<name>A0ABR6UMJ2_9PSED</name>
<proteinExistence type="inferred from homology"/>
<evidence type="ECO:0000256" key="3">
    <source>
        <dbReference type="ARBA" id="ARBA00023315"/>
    </source>
</evidence>
<keyword evidence="3 4" id="KW-0012">Acyltransferase</keyword>
<gene>
    <name evidence="4" type="ORF">HU811_04275</name>
</gene>
<reference evidence="4 5" key="1">
    <citation type="journal article" date="2020" name="Microorganisms">
        <title>Reliable Identification of Environmental Pseudomonas Isolates Using the rpoD Gene.</title>
        <authorList>
            <consortium name="The Broad Institute Genome Sequencing Platform"/>
            <person name="Girard L."/>
            <person name="Lood C."/>
            <person name="Rokni-Zadeh H."/>
            <person name="van Noort V."/>
            <person name="Lavigne R."/>
            <person name="De Mot R."/>
        </authorList>
    </citation>
    <scope>NUCLEOTIDE SEQUENCE [LARGE SCALE GENOMIC DNA]</scope>
    <source>
        <strain evidence="4 5">SWRI196</strain>
    </source>
</reference>
<evidence type="ECO:0000313" key="4">
    <source>
        <dbReference type="EMBL" id="MBC3345846.1"/>
    </source>
</evidence>
<sequence length="189" mass="20750">MAYLNSVELQALGFKRVGKDVKISDKASIYNAESIEVGDYSRIDDFCVISGNVVIGRYNHITPMCLIAGGEPGVILEDFCTLAYGVKIFAQSDDYSGETLTNSLIPKKFKNEKFDAVQLKKHVIVGANSVIFPGVTVQEGCSIGAMTLITKSTDAWGIYVGAPARRIKERKRDLLMLEKIFVSETDLQS</sequence>
<dbReference type="InterPro" id="IPR011004">
    <property type="entry name" value="Trimer_LpxA-like_sf"/>
</dbReference>
<accession>A0ABR6UMJ2</accession>